<sequence length="404" mass="43525">MTAPAVPEGATRRFRFAPLLAATVLTVLLLWLFGTVADVLLLLFLAVLLSLYLGAVADAITRRTRLPRRGSLLIAVLLTVAGVGGLVYLLVPPVVEQTQALLRVFPAYVGAWERGIYEAVRRVPGVAETWRPENHKLLVAIYEQGAALFADVVPKVISIGHAGINVVSVGVMALYLALQPEFYREWLIALFPPVHRDLVRDVLGDLGVTLRSWIVGQLLGMFILAALTAVGLYVLGVPYWLTFGVFTGAVAIIPFFGTLISTIVPALFVLAGPNGGTRAMAVIALGVIIHVIEGQFVLPLITARRIRRVSVPPVLSIMAVLVVGKVMGPAGLLVAVPTLASILVVIRRILSNRIYEGQGFRRATRDQPLVLRVPPADGEGVLVAPTPRVDLIALAERARMRRTA</sequence>
<dbReference type="GO" id="GO:0016020">
    <property type="term" value="C:membrane"/>
    <property type="evidence" value="ECO:0007669"/>
    <property type="project" value="UniProtKB-SubCell"/>
</dbReference>
<evidence type="ECO:0000256" key="3">
    <source>
        <dbReference type="ARBA" id="ARBA00022692"/>
    </source>
</evidence>
<keyword evidence="3 6" id="KW-0812">Transmembrane</keyword>
<protein>
    <submittedName>
        <fullName evidence="7">AI-2E family transporter</fullName>
    </submittedName>
</protein>
<gene>
    <name evidence="7" type="ORF">rosag_26380</name>
</gene>
<feature type="transmembrane region" description="Helical" evidence="6">
    <location>
        <begin position="72"/>
        <end position="91"/>
    </location>
</feature>
<dbReference type="InterPro" id="IPR002549">
    <property type="entry name" value="AI-2E-like"/>
</dbReference>
<evidence type="ECO:0000256" key="6">
    <source>
        <dbReference type="SAM" id="Phobius"/>
    </source>
</evidence>
<dbReference type="AlphaFoldDB" id="A0AA37V1G0"/>
<name>A0AA37V1G0_9BACT</name>
<feature type="transmembrane region" description="Helical" evidence="6">
    <location>
        <begin position="246"/>
        <end position="270"/>
    </location>
</feature>
<keyword evidence="5 6" id="KW-0472">Membrane</keyword>
<dbReference type="PANTHER" id="PTHR21716:SF62">
    <property type="entry name" value="TRANSPORT PROTEIN YDBI-RELATED"/>
    <property type="match status" value="1"/>
</dbReference>
<keyword evidence="8" id="KW-1185">Reference proteome</keyword>
<reference evidence="7" key="1">
    <citation type="submission" date="2022-08" db="EMBL/GenBank/DDBJ databases">
        <title>Draft genome sequencing of Roseisolibacter agri AW1220.</title>
        <authorList>
            <person name="Tobiishi Y."/>
            <person name="Tonouchi A."/>
        </authorList>
    </citation>
    <scope>NUCLEOTIDE SEQUENCE</scope>
    <source>
        <strain evidence="7">AW1220</strain>
    </source>
</reference>
<evidence type="ECO:0000313" key="7">
    <source>
        <dbReference type="EMBL" id="GLC26125.1"/>
    </source>
</evidence>
<comment type="subcellular location">
    <subcellularLocation>
        <location evidence="1">Membrane</location>
        <topology evidence="1">Multi-pass membrane protein</topology>
    </subcellularLocation>
</comment>
<evidence type="ECO:0000256" key="5">
    <source>
        <dbReference type="ARBA" id="ARBA00023136"/>
    </source>
</evidence>
<organism evidence="7 8">
    <name type="scientific">Roseisolibacter agri</name>
    <dbReference type="NCBI Taxonomy" id="2014610"/>
    <lineage>
        <taxon>Bacteria</taxon>
        <taxon>Pseudomonadati</taxon>
        <taxon>Gemmatimonadota</taxon>
        <taxon>Gemmatimonadia</taxon>
        <taxon>Gemmatimonadales</taxon>
        <taxon>Gemmatimonadaceae</taxon>
        <taxon>Roseisolibacter</taxon>
    </lineage>
</organism>
<feature type="transmembrane region" description="Helical" evidence="6">
    <location>
        <begin position="314"/>
        <end position="346"/>
    </location>
</feature>
<evidence type="ECO:0000313" key="8">
    <source>
        <dbReference type="Proteomes" id="UP001161325"/>
    </source>
</evidence>
<keyword evidence="4 6" id="KW-1133">Transmembrane helix</keyword>
<proteinExistence type="inferred from homology"/>
<feature type="transmembrane region" description="Helical" evidence="6">
    <location>
        <begin position="39"/>
        <end position="60"/>
    </location>
</feature>
<feature type="transmembrane region" description="Helical" evidence="6">
    <location>
        <begin position="16"/>
        <end position="33"/>
    </location>
</feature>
<accession>A0AA37V1G0</accession>
<feature type="transmembrane region" description="Helical" evidence="6">
    <location>
        <begin position="282"/>
        <end position="302"/>
    </location>
</feature>
<dbReference type="Pfam" id="PF01594">
    <property type="entry name" value="AI-2E_transport"/>
    <property type="match status" value="1"/>
</dbReference>
<dbReference type="RefSeq" id="WP_284350593.1">
    <property type="nucleotide sequence ID" value="NZ_BRXS01000004.1"/>
</dbReference>
<comment type="caution">
    <text evidence="7">The sequence shown here is derived from an EMBL/GenBank/DDBJ whole genome shotgun (WGS) entry which is preliminary data.</text>
</comment>
<feature type="transmembrane region" description="Helical" evidence="6">
    <location>
        <begin position="218"/>
        <end position="240"/>
    </location>
</feature>
<evidence type="ECO:0000256" key="1">
    <source>
        <dbReference type="ARBA" id="ARBA00004141"/>
    </source>
</evidence>
<evidence type="ECO:0000256" key="2">
    <source>
        <dbReference type="ARBA" id="ARBA00009773"/>
    </source>
</evidence>
<comment type="similarity">
    <text evidence="2">Belongs to the autoinducer-2 exporter (AI-2E) (TC 2.A.86) family.</text>
</comment>
<feature type="transmembrane region" description="Helical" evidence="6">
    <location>
        <begin position="156"/>
        <end position="178"/>
    </location>
</feature>
<dbReference type="PANTHER" id="PTHR21716">
    <property type="entry name" value="TRANSMEMBRANE PROTEIN"/>
    <property type="match status" value="1"/>
</dbReference>
<dbReference type="Proteomes" id="UP001161325">
    <property type="component" value="Unassembled WGS sequence"/>
</dbReference>
<evidence type="ECO:0000256" key="4">
    <source>
        <dbReference type="ARBA" id="ARBA00022989"/>
    </source>
</evidence>
<dbReference type="GO" id="GO:0055085">
    <property type="term" value="P:transmembrane transport"/>
    <property type="evidence" value="ECO:0007669"/>
    <property type="project" value="TreeGrafter"/>
</dbReference>
<dbReference type="EMBL" id="BRXS01000004">
    <property type="protein sequence ID" value="GLC26125.1"/>
    <property type="molecule type" value="Genomic_DNA"/>
</dbReference>